<dbReference type="Gene3D" id="3.10.150.10">
    <property type="entry name" value="DNA Polymerase III, subunit A, domain 2"/>
    <property type="match status" value="1"/>
</dbReference>
<keyword evidence="7" id="KW-0239">DNA-directed DNA polymerase</keyword>
<keyword evidence="3" id="KW-0963">Cytoplasm</keyword>
<dbReference type="Pfam" id="PF02767">
    <property type="entry name" value="DNA_pol3_beta_2"/>
    <property type="match status" value="1"/>
</dbReference>
<comment type="subcellular location">
    <subcellularLocation>
        <location evidence="1">Cytoplasm</location>
    </subcellularLocation>
</comment>
<evidence type="ECO:0000313" key="10">
    <source>
        <dbReference type="EMBL" id="UQN31793.1"/>
    </source>
</evidence>
<keyword evidence="4" id="KW-0808">Transferase</keyword>
<gene>
    <name evidence="10" type="ORF">M4486_19580</name>
</gene>
<evidence type="ECO:0000256" key="6">
    <source>
        <dbReference type="ARBA" id="ARBA00022705"/>
    </source>
</evidence>
<dbReference type="Gene3D" id="3.70.10.10">
    <property type="match status" value="1"/>
</dbReference>
<keyword evidence="5" id="KW-0548">Nucleotidyltransferase</keyword>
<sequence length="210" mass="23251">MPTITTAIDRLRKALDATIPFASSDDTTPVLNGVHIQVQNERLQFSSSDRYAVGTYRLHRGEAAESEDEFTADDAANELKATIPLKTAKEVLRTAKSFKRGDALEDMRIEIEEHAAVFTFPDGTSHRASTIDSEFPPLDRLFPSKETLENSTESSVIFNPGFAAKVNKTAAAISERNEGVQLRITSALKPAVYRLQNDEHWSALLMPMRG</sequence>
<dbReference type="SUPFAM" id="SSF55979">
    <property type="entry name" value="DNA clamp"/>
    <property type="match status" value="1"/>
</dbReference>
<keyword evidence="8" id="KW-0238">DNA-binding</keyword>
<dbReference type="PANTHER" id="PTHR30478:SF0">
    <property type="entry name" value="BETA SLIDING CLAMP"/>
    <property type="match status" value="1"/>
</dbReference>
<proteinExistence type="inferred from homology"/>
<evidence type="ECO:0000256" key="4">
    <source>
        <dbReference type="ARBA" id="ARBA00022679"/>
    </source>
</evidence>
<feature type="domain" description="DNA polymerase III beta sliding clamp central" evidence="9">
    <location>
        <begin position="9"/>
        <end position="136"/>
    </location>
</feature>
<dbReference type="InterPro" id="IPR022637">
    <property type="entry name" value="DNA_polIII_beta_cen"/>
</dbReference>
<evidence type="ECO:0000256" key="8">
    <source>
        <dbReference type="ARBA" id="ARBA00023125"/>
    </source>
</evidence>
<dbReference type="Proteomes" id="UP001055868">
    <property type="component" value="Plasmid pCBA3104-01"/>
</dbReference>
<dbReference type="InterPro" id="IPR001001">
    <property type="entry name" value="DNA_polIII_beta"/>
</dbReference>
<evidence type="ECO:0000313" key="11">
    <source>
        <dbReference type="Proteomes" id="UP001055868"/>
    </source>
</evidence>
<organism evidence="10 11">
    <name type="scientific">Brachybacterium kimchii</name>
    <dbReference type="NCBI Taxonomy" id="2942909"/>
    <lineage>
        <taxon>Bacteria</taxon>
        <taxon>Bacillati</taxon>
        <taxon>Actinomycetota</taxon>
        <taxon>Actinomycetes</taxon>
        <taxon>Micrococcales</taxon>
        <taxon>Dermabacteraceae</taxon>
        <taxon>Brachybacterium</taxon>
    </lineage>
</organism>
<evidence type="ECO:0000256" key="3">
    <source>
        <dbReference type="ARBA" id="ARBA00022490"/>
    </source>
</evidence>
<evidence type="ECO:0000256" key="7">
    <source>
        <dbReference type="ARBA" id="ARBA00022932"/>
    </source>
</evidence>
<dbReference type="EMBL" id="CP097219">
    <property type="protein sequence ID" value="UQN31793.1"/>
    <property type="molecule type" value="Genomic_DNA"/>
</dbReference>
<accession>A0ABY4NDM6</accession>
<evidence type="ECO:0000256" key="1">
    <source>
        <dbReference type="ARBA" id="ARBA00004496"/>
    </source>
</evidence>
<dbReference type="PANTHER" id="PTHR30478">
    <property type="entry name" value="DNA POLYMERASE III SUBUNIT BETA"/>
    <property type="match status" value="1"/>
</dbReference>
<dbReference type="InterPro" id="IPR046938">
    <property type="entry name" value="DNA_clamp_sf"/>
</dbReference>
<comment type="similarity">
    <text evidence="2">Belongs to the beta sliding clamp family.</text>
</comment>
<dbReference type="RefSeq" id="WP_249481217.1">
    <property type="nucleotide sequence ID" value="NZ_CP097219.1"/>
</dbReference>
<evidence type="ECO:0000256" key="2">
    <source>
        <dbReference type="ARBA" id="ARBA00010752"/>
    </source>
</evidence>
<keyword evidence="10" id="KW-0614">Plasmid</keyword>
<keyword evidence="6" id="KW-0235">DNA replication</keyword>
<evidence type="ECO:0000256" key="5">
    <source>
        <dbReference type="ARBA" id="ARBA00022695"/>
    </source>
</evidence>
<protein>
    <recommendedName>
        <fullName evidence="9">DNA polymerase III beta sliding clamp central domain-containing protein</fullName>
    </recommendedName>
</protein>
<geneLocation type="plasmid" evidence="10 11">
    <name>pCBA3104-01</name>
</geneLocation>
<name>A0ABY4NDM6_9MICO</name>
<keyword evidence="11" id="KW-1185">Reference proteome</keyword>
<reference evidence="10" key="1">
    <citation type="submission" date="2022-05" db="EMBL/GenBank/DDBJ databases">
        <title>Genomic analysis of Brachybacterium sp. CBA3104.</title>
        <authorList>
            <person name="Roh S.W."/>
            <person name="Kim Y.B."/>
            <person name="Kim Y."/>
        </authorList>
    </citation>
    <scope>NUCLEOTIDE SEQUENCE</scope>
    <source>
        <strain evidence="10">CBA3104</strain>
        <plasmid evidence="10">pCBA3104-01</plasmid>
    </source>
</reference>
<evidence type="ECO:0000259" key="9">
    <source>
        <dbReference type="Pfam" id="PF02767"/>
    </source>
</evidence>